<keyword evidence="2" id="KW-1185">Reference proteome</keyword>
<name>W9CEG7_SCLBF</name>
<dbReference type="OrthoDB" id="2679825at2759"/>
<comment type="caution">
    <text evidence="1">The sequence shown here is derived from an EMBL/GenBank/DDBJ whole genome shotgun (WGS) entry which is preliminary data.</text>
</comment>
<sequence length="139" mass="15691">MPSNKDRLYIALYARGGKAIMPGKEDTYHWALLVEPKVEVKDGTGMRFHAKEFMTVSGSTWKFEGICIEIDSLRLRNIPIKQGVPYWNCVAWVKGALELLQDDGKSLGTAVTDWTKVRDAAMSYYQSKKDEHGFDGEAD</sequence>
<dbReference type="Proteomes" id="UP000019487">
    <property type="component" value="Unassembled WGS sequence"/>
</dbReference>
<gene>
    <name evidence="1" type="ORF">SBOR_6421</name>
</gene>
<proteinExistence type="predicted"/>
<dbReference type="AlphaFoldDB" id="W9CEG7"/>
<evidence type="ECO:0000313" key="1">
    <source>
        <dbReference type="EMBL" id="ESZ93189.1"/>
    </source>
</evidence>
<dbReference type="InterPro" id="IPR054208">
    <property type="entry name" value="DUF6914"/>
</dbReference>
<reference evidence="1 2" key="1">
    <citation type="journal article" date="2014" name="Genome Announc.">
        <title>Draft genome sequence of Sclerotinia borealis, a psychrophilic plant pathogenic fungus.</title>
        <authorList>
            <person name="Mardanov A.V."/>
            <person name="Beletsky A.V."/>
            <person name="Kadnikov V.V."/>
            <person name="Ignatov A.N."/>
            <person name="Ravin N.V."/>
        </authorList>
    </citation>
    <scope>NUCLEOTIDE SEQUENCE [LARGE SCALE GENOMIC DNA]</scope>
    <source>
        <strain evidence="2">F-4157</strain>
    </source>
</reference>
<organism evidence="1 2">
    <name type="scientific">Sclerotinia borealis (strain F-4128)</name>
    <dbReference type="NCBI Taxonomy" id="1432307"/>
    <lineage>
        <taxon>Eukaryota</taxon>
        <taxon>Fungi</taxon>
        <taxon>Dikarya</taxon>
        <taxon>Ascomycota</taxon>
        <taxon>Pezizomycotina</taxon>
        <taxon>Leotiomycetes</taxon>
        <taxon>Helotiales</taxon>
        <taxon>Sclerotiniaceae</taxon>
        <taxon>Sclerotinia</taxon>
    </lineage>
</organism>
<protein>
    <submittedName>
        <fullName evidence="1">Uncharacterized protein</fullName>
    </submittedName>
</protein>
<dbReference type="HOGENOM" id="CLU_095770_1_0_1"/>
<dbReference type="Pfam" id="PF21858">
    <property type="entry name" value="DUF6914"/>
    <property type="match status" value="2"/>
</dbReference>
<dbReference type="EMBL" id="AYSA01000336">
    <property type="protein sequence ID" value="ESZ93189.1"/>
    <property type="molecule type" value="Genomic_DNA"/>
</dbReference>
<accession>W9CEG7</accession>
<evidence type="ECO:0000313" key="2">
    <source>
        <dbReference type="Proteomes" id="UP000019487"/>
    </source>
</evidence>